<evidence type="ECO:0000313" key="2">
    <source>
        <dbReference type="EMBL" id="EME47735.1"/>
    </source>
</evidence>
<reference evidence="2 3" key="2">
    <citation type="journal article" date="2012" name="PLoS Pathog.">
        <title>Diverse lifestyles and strategies of plant pathogenesis encoded in the genomes of eighteen Dothideomycetes fungi.</title>
        <authorList>
            <person name="Ohm R.A."/>
            <person name="Feau N."/>
            <person name="Henrissat B."/>
            <person name="Schoch C.L."/>
            <person name="Horwitz B.A."/>
            <person name="Barry K.W."/>
            <person name="Condon B.J."/>
            <person name="Copeland A.C."/>
            <person name="Dhillon B."/>
            <person name="Glaser F."/>
            <person name="Hesse C.N."/>
            <person name="Kosti I."/>
            <person name="LaButti K."/>
            <person name="Lindquist E.A."/>
            <person name="Lucas S."/>
            <person name="Salamov A.A."/>
            <person name="Bradshaw R.E."/>
            <person name="Ciuffetti L."/>
            <person name="Hamelin R.C."/>
            <person name="Kema G.H.J."/>
            <person name="Lawrence C."/>
            <person name="Scott J.A."/>
            <person name="Spatafora J.W."/>
            <person name="Turgeon B.G."/>
            <person name="de Wit P.J.G.M."/>
            <person name="Zhong S."/>
            <person name="Goodwin S.B."/>
            <person name="Grigoriev I.V."/>
        </authorList>
    </citation>
    <scope>NUCLEOTIDE SEQUENCE [LARGE SCALE GENOMIC DNA]</scope>
    <source>
        <strain evidence="3">NZE10 / CBS 128990</strain>
    </source>
</reference>
<proteinExistence type="predicted"/>
<dbReference type="Proteomes" id="UP000016933">
    <property type="component" value="Unassembled WGS sequence"/>
</dbReference>
<sequence>MAQPSSSERVASPATPLCIRRHSQASESYGIGHIRQFRSQHMSAARQEDAHGLGPPRSHGDEGGPGVAPCSEPSSAYAMIEVSACRQRFRKSCPKKPQNECKLLLTCWVADQGNIDTELRGKKPEASGIRSFVSFAITAAADRTTASSFVCATVNSLVGQLMTRRAIPITLQQQAITTSFAPQASRRFAQPHMLRQFSASDSFQVSSREAVRIVMRHRNNQTRHPDQLRHTARLWAFAADEGAVATVTAE</sequence>
<gene>
    <name evidence="2" type="ORF">DOTSEDRAFT_32122</name>
</gene>
<accession>N1PZD0</accession>
<organism evidence="2 3">
    <name type="scientific">Dothistroma septosporum (strain NZE10 / CBS 128990)</name>
    <name type="common">Red band needle blight fungus</name>
    <name type="synonym">Mycosphaerella pini</name>
    <dbReference type="NCBI Taxonomy" id="675120"/>
    <lineage>
        <taxon>Eukaryota</taxon>
        <taxon>Fungi</taxon>
        <taxon>Dikarya</taxon>
        <taxon>Ascomycota</taxon>
        <taxon>Pezizomycotina</taxon>
        <taxon>Dothideomycetes</taxon>
        <taxon>Dothideomycetidae</taxon>
        <taxon>Mycosphaerellales</taxon>
        <taxon>Mycosphaerellaceae</taxon>
        <taxon>Dothistroma</taxon>
    </lineage>
</organism>
<protein>
    <submittedName>
        <fullName evidence="2">Uncharacterized protein</fullName>
    </submittedName>
</protein>
<keyword evidence="3" id="KW-1185">Reference proteome</keyword>
<feature type="region of interest" description="Disordered" evidence="1">
    <location>
        <begin position="39"/>
        <end position="70"/>
    </location>
</feature>
<dbReference type="EMBL" id="KB446536">
    <property type="protein sequence ID" value="EME47735.1"/>
    <property type="molecule type" value="Genomic_DNA"/>
</dbReference>
<reference evidence="3" key="1">
    <citation type="journal article" date="2012" name="PLoS Genet.">
        <title>The genomes of the fungal plant pathogens Cladosporium fulvum and Dothistroma septosporum reveal adaptation to different hosts and lifestyles but also signatures of common ancestry.</title>
        <authorList>
            <person name="de Wit P.J.G.M."/>
            <person name="van der Burgt A."/>
            <person name="Oekmen B."/>
            <person name="Stergiopoulos I."/>
            <person name="Abd-Elsalam K.A."/>
            <person name="Aerts A.L."/>
            <person name="Bahkali A.H."/>
            <person name="Beenen H.G."/>
            <person name="Chettri P."/>
            <person name="Cox M.P."/>
            <person name="Datema E."/>
            <person name="de Vries R.P."/>
            <person name="Dhillon B."/>
            <person name="Ganley A.R."/>
            <person name="Griffiths S.A."/>
            <person name="Guo Y."/>
            <person name="Hamelin R.C."/>
            <person name="Henrissat B."/>
            <person name="Kabir M.S."/>
            <person name="Jashni M.K."/>
            <person name="Kema G."/>
            <person name="Klaubauf S."/>
            <person name="Lapidus A."/>
            <person name="Levasseur A."/>
            <person name="Lindquist E."/>
            <person name="Mehrabi R."/>
            <person name="Ohm R.A."/>
            <person name="Owen T.J."/>
            <person name="Salamov A."/>
            <person name="Schwelm A."/>
            <person name="Schijlen E."/>
            <person name="Sun H."/>
            <person name="van den Burg H.A."/>
            <person name="van Ham R.C.H.J."/>
            <person name="Zhang S."/>
            <person name="Goodwin S.B."/>
            <person name="Grigoriev I.V."/>
            <person name="Collemare J."/>
            <person name="Bradshaw R.E."/>
        </authorList>
    </citation>
    <scope>NUCLEOTIDE SEQUENCE [LARGE SCALE GENOMIC DNA]</scope>
    <source>
        <strain evidence="3">NZE10 / CBS 128990</strain>
    </source>
</reference>
<evidence type="ECO:0000256" key="1">
    <source>
        <dbReference type="SAM" id="MobiDB-lite"/>
    </source>
</evidence>
<name>N1PZD0_DOTSN</name>
<evidence type="ECO:0000313" key="3">
    <source>
        <dbReference type="Proteomes" id="UP000016933"/>
    </source>
</evidence>
<dbReference type="HOGENOM" id="CLU_1111375_0_0_1"/>
<dbReference type="AlphaFoldDB" id="N1PZD0"/>